<dbReference type="Proteomes" id="UP001497516">
    <property type="component" value="Chromosome 8"/>
</dbReference>
<accession>A0AAV2G8L8</accession>
<name>A0AAV2G8L8_9ROSI</name>
<proteinExistence type="predicted"/>
<evidence type="ECO:0000313" key="2">
    <source>
        <dbReference type="Proteomes" id="UP001497516"/>
    </source>
</evidence>
<reference evidence="1 2" key="1">
    <citation type="submission" date="2024-04" db="EMBL/GenBank/DDBJ databases">
        <authorList>
            <person name="Fracassetti M."/>
        </authorList>
    </citation>
    <scope>NUCLEOTIDE SEQUENCE [LARGE SCALE GENOMIC DNA]</scope>
</reference>
<dbReference type="EMBL" id="OZ034821">
    <property type="protein sequence ID" value="CAL1406652.1"/>
    <property type="molecule type" value="Genomic_DNA"/>
</dbReference>
<sequence>MFVPRLLRFLQLPDHSFRCPPSFLRLLHLNPHISSSTDGVPSPIAPQDLLNRRKKENSDFSAHFRTPISTLL</sequence>
<evidence type="ECO:0000313" key="1">
    <source>
        <dbReference type="EMBL" id="CAL1406652.1"/>
    </source>
</evidence>
<dbReference type="AlphaFoldDB" id="A0AAV2G8L8"/>
<protein>
    <submittedName>
        <fullName evidence="1">Uncharacterized protein</fullName>
    </submittedName>
</protein>
<gene>
    <name evidence="1" type="ORF">LTRI10_LOCUS46363</name>
</gene>
<organism evidence="1 2">
    <name type="scientific">Linum trigynum</name>
    <dbReference type="NCBI Taxonomy" id="586398"/>
    <lineage>
        <taxon>Eukaryota</taxon>
        <taxon>Viridiplantae</taxon>
        <taxon>Streptophyta</taxon>
        <taxon>Embryophyta</taxon>
        <taxon>Tracheophyta</taxon>
        <taxon>Spermatophyta</taxon>
        <taxon>Magnoliopsida</taxon>
        <taxon>eudicotyledons</taxon>
        <taxon>Gunneridae</taxon>
        <taxon>Pentapetalae</taxon>
        <taxon>rosids</taxon>
        <taxon>fabids</taxon>
        <taxon>Malpighiales</taxon>
        <taxon>Linaceae</taxon>
        <taxon>Linum</taxon>
    </lineage>
</organism>
<keyword evidence="2" id="KW-1185">Reference proteome</keyword>